<feature type="domain" description="CBM-cenC" evidence="2">
    <location>
        <begin position="566"/>
        <end position="699"/>
    </location>
</feature>
<dbReference type="Gene3D" id="2.60.120.260">
    <property type="entry name" value="Galactose-binding domain-like"/>
    <property type="match status" value="3"/>
</dbReference>
<dbReference type="OrthoDB" id="9764271at2"/>
<dbReference type="InterPro" id="IPR003305">
    <property type="entry name" value="CenC_carb-bd"/>
</dbReference>
<keyword evidence="4" id="KW-1185">Reference proteome</keyword>
<gene>
    <name evidence="3" type="ORF">B7R54_03740</name>
</gene>
<evidence type="ECO:0000259" key="2">
    <source>
        <dbReference type="Pfam" id="PF02018"/>
    </source>
</evidence>
<dbReference type="EMBL" id="NBWZ01000001">
    <property type="protein sequence ID" value="RFA08433.1"/>
    <property type="molecule type" value="Genomic_DNA"/>
</dbReference>
<reference evidence="3 4" key="1">
    <citation type="submission" date="2017-04" db="EMBL/GenBank/DDBJ databases">
        <title>Comparative genome analysis of Subtercola boreus.</title>
        <authorList>
            <person name="Cho Y.-J."/>
            <person name="Cho A."/>
            <person name="Kim O.-S."/>
            <person name="Lee J.-I."/>
        </authorList>
    </citation>
    <scope>NUCLEOTIDE SEQUENCE [LARGE SCALE GENOMIC DNA]</scope>
    <source>
        <strain evidence="3 4">K300</strain>
    </source>
</reference>
<keyword evidence="1" id="KW-0378">Hydrolase</keyword>
<dbReference type="Pfam" id="PF02018">
    <property type="entry name" value="CBM_4_9"/>
    <property type="match status" value="1"/>
</dbReference>
<dbReference type="InterPro" id="IPR008979">
    <property type="entry name" value="Galactose-bd-like_sf"/>
</dbReference>
<name>A0A3E0VFW2_9MICO</name>
<comment type="caution">
    <text evidence="3">The sequence shown here is derived from an EMBL/GenBank/DDBJ whole genome shotgun (WGS) entry which is preliminary data.</text>
</comment>
<sequence>MSILNRLAASALAVALIVTGLGVVGASTAPAANALSGSSFDAGNIISDATFFNSSSIGQGAVQSFLTSHGSSCRGTAALPCLKDYTQTTPTRAATKYCSTYTGGAGQTAAKIIVDVGVACGINPQVLLVMLQKEQGLVDTSSPTSYMYRSALGYGCPDTAACDSTYYGFFNQVYAASAQFQSYSKNSSSWSYQPGRYNNILYNPNASCGSSPVYIQNQATANLYIYTPYQPNAAALANLGGQGDGCSAYGNRNFWVYFNTWFGDPTSSAGSLKTPSFEGGSVGWEPGNGDVNRVAYNDRSTAEDGSWYYASNTSVVGRSIAQDVAHPVQTGDQVTATMWFRSASGASFSGSLNLWGTGGSTEGKGTAFTVGSTWTPVTVKLPIRSSAHSTVRLEIYMLQTDGTLFMDNASLSFGAAPPLKNLVSTPGFEGGLGAWAPGNGFVNAVAYSDGATARSGTWYGATNTPVAGRSLAQEFAAKPAVGSRYSFSIWVKSAFPSQTFSGRLTLWGLGSGAPVSNGLDFTAGAAWKKVTVTTDISVSGVNRLKPEVYLNTTGNTLFLDDGSVSANILTAGSFEGGSFDKWTTGNGQINQAVYSSAATGIPAKNGSYFAATNTGTAGSSLAQTVQRELIVGDSYSAEVWVRSADPNATFTGTLALWALGGSTEVASKDFTVGAKWTKVAVGLPLKADGHTSLKFEIYERTTGTTLFVDGAQVF</sequence>
<dbReference type="Proteomes" id="UP000256486">
    <property type="component" value="Unassembled WGS sequence"/>
</dbReference>
<organism evidence="3 4">
    <name type="scientific">Subtercola boreus</name>
    <dbReference type="NCBI Taxonomy" id="120213"/>
    <lineage>
        <taxon>Bacteria</taxon>
        <taxon>Bacillati</taxon>
        <taxon>Actinomycetota</taxon>
        <taxon>Actinomycetes</taxon>
        <taxon>Micrococcales</taxon>
        <taxon>Microbacteriaceae</taxon>
        <taxon>Subtercola</taxon>
    </lineage>
</organism>
<dbReference type="RefSeq" id="WP_116413840.1">
    <property type="nucleotide sequence ID" value="NZ_NBWZ01000001.1"/>
</dbReference>
<accession>A0A3E0VFW2</accession>
<dbReference type="GO" id="GO:0016798">
    <property type="term" value="F:hydrolase activity, acting on glycosyl bonds"/>
    <property type="evidence" value="ECO:0007669"/>
    <property type="project" value="InterPro"/>
</dbReference>
<evidence type="ECO:0000256" key="1">
    <source>
        <dbReference type="ARBA" id="ARBA00022801"/>
    </source>
</evidence>
<dbReference type="SUPFAM" id="SSF49785">
    <property type="entry name" value="Galactose-binding domain-like"/>
    <property type="match status" value="1"/>
</dbReference>
<evidence type="ECO:0000313" key="3">
    <source>
        <dbReference type="EMBL" id="RFA08433.1"/>
    </source>
</evidence>
<dbReference type="AlphaFoldDB" id="A0A3E0VFW2"/>
<proteinExistence type="predicted"/>
<evidence type="ECO:0000313" key="4">
    <source>
        <dbReference type="Proteomes" id="UP000256486"/>
    </source>
</evidence>
<protein>
    <recommendedName>
        <fullName evidence="2">CBM-cenC domain-containing protein</fullName>
    </recommendedName>
</protein>